<accession>A0A9P8T2Q8</accession>
<dbReference type="InterPro" id="IPR007219">
    <property type="entry name" value="XnlR_reg_dom"/>
</dbReference>
<reference evidence="6" key="2">
    <citation type="submission" date="2021-01" db="EMBL/GenBank/DDBJ databases">
        <authorList>
            <person name="Schikora-Tamarit M.A."/>
        </authorList>
    </citation>
    <scope>NUCLEOTIDE SEQUENCE</scope>
    <source>
        <strain evidence="6">NCAIM Y.01608</strain>
    </source>
</reference>
<name>A0A9P8T2Q8_9ASCO</name>
<feature type="domain" description="Xylanolytic transcriptional activator regulatory" evidence="5">
    <location>
        <begin position="316"/>
        <end position="389"/>
    </location>
</feature>
<gene>
    <name evidence="6" type="ORF">OGATHE_004791</name>
</gene>
<keyword evidence="2" id="KW-0804">Transcription</keyword>
<dbReference type="GO" id="GO:0003677">
    <property type="term" value="F:DNA binding"/>
    <property type="evidence" value="ECO:0007669"/>
    <property type="project" value="InterPro"/>
</dbReference>
<dbReference type="Proteomes" id="UP000788993">
    <property type="component" value="Unassembled WGS sequence"/>
</dbReference>
<reference evidence="6" key="1">
    <citation type="journal article" date="2021" name="Open Biol.">
        <title>Shared evolutionary footprints suggest mitochondrial oxidative damage underlies multiple complex I losses in fungi.</title>
        <authorList>
            <person name="Schikora-Tamarit M.A."/>
            <person name="Marcet-Houben M."/>
            <person name="Nosek J."/>
            <person name="Gabaldon T."/>
        </authorList>
    </citation>
    <scope>NUCLEOTIDE SEQUENCE</scope>
    <source>
        <strain evidence="6">NCAIM Y.01608</strain>
    </source>
</reference>
<evidence type="ECO:0000313" key="7">
    <source>
        <dbReference type="Proteomes" id="UP000788993"/>
    </source>
</evidence>
<comment type="caution">
    <text evidence="6">The sequence shown here is derived from an EMBL/GenBank/DDBJ whole genome shotgun (WGS) entry which is preliminary data.</text>
</comment>
<evidence type="ECO:0000256" key="1">
    <source>
        <dbReference type="ARBA" id="ARBA00023015"/>
    </source>
</evidence>
<organism evidence="6 7">
    <name type="scientific">Ogataea polymorpha</name>
    <dbReference type="NCBI Taxonomy" id="460523"/>
    <lineage>
        <taxon>Eukaryota</taxon>
        <taxon>Fungi</taxon>
        <taxon>Dikarya</taxon>
        <taxon>Ascomycota</taxon>
        <taxon>Saccharomycotina</taxon>
        <taxon>Pichiomycetes</taxon>
        <taxon>Pichiales</taxon>
        <taxon>Pichiaceae</taxon>
        <taxon>Ogataea</taxon>
    </lineage>
</organism>
<feature type="region of interest" description="Disordered" evidence="4">
    <location>
        <begin position="626"/>
        <end position="653"/>
    </location>
</feature>
<protein>
    <recommendedName>
        <fullName evidence="5">Xylanolytic transcriptional activator regulatory domain-containing protein</fullName>
    </recommendedName>
</protein>
<dbReference type="GO" id="GO:0008270">
    <property type="term" value="F:zinc ion binding"/>
    <property type="evidence" value="ECO:0007669"/>
    <property type="project" value="InterPro"/>
</dbReference>
<dbReference type="GO" id="GO:0006351">
    <property type="term" value="P:DNA-templated transcription"/>
    <property type="evidence" value="ECO:0007669"/>
    <property type="project" value="InterPro"/>
</dbReference>
<evidence type="ECO:0000259" key="5">
    <source>
        <dbReference type="SMART" id="SM00906"/>
    </source>
</evidence>
<dbReference type="PANTHER" id="PTHR47424">
    <property type="entry name" value="REGULATORY PROTEIN GAL4"/>
    <property type="match status" value="1"/>
</dbReference>
<evidence type="ECO:0000313" key="6">
    <source>
        <dbReference type="EMBL" id="KAH3663215.1"/>
    </source>
</evidence>
<dbReference type="Pfam" id="PF04082">
    <property type="entry name" value="Fungal_trans"/>
    <property type="match status" value="1"/>
</dbReference>
<dbReference type="EMBL" id="JAEUBD010001266">
    <property type="protein sequence ID" value="KAH3663215.1"/>
    <property type="molecule type" value="Genomic_DNA"/>
</dbReference>
<evidence type="ECO:0000256" key="4">
    <source>
        <dbReference type="SAM" id="MobiDB-lite"/>
    </source>
</evidence>
<feature type="region of interest" description="Disordered" evidence="4">
    <location>
        <begin position="25"/>
        <end position="50"/>
    </location>
</feature>
<dbReference type="SMART" id="SM00906">
    <property type="entry name" value="Fungal_trans"/>
    <property type="match status" value="1"/>
</dbReference>
<evidence type="ECO:0000256" key="2">
    <source>
        <dbReference type="ARBA" id="ARBA00023163"/>
    </source>
</evidence>
<dbReference type="InterPro" id="IPR051127">
    <property type="entry name" value="Fungal_SecMet_Regulators"/>
</dbReference>
<keyword evidence="3" id="KW-0539">Nucleus</keyword>
<evidence type="ECO:0000256" key="3">
    <source>
        <dbReference type="ARBA" id="ARBA00023242"/>
    </source>
</evidence>
<proteinExistence type="predicted"/>
<sequence length="1295" mass="145082">MKYLSKLHDEISRLKIENAVLRSATKTGSADPVAKQKSTEPESLFKQPVTSSTNMNINQLLNHENKTEHKGSEVIPPFLDKYGSMVHSRTGEGFYIGNSSMTLFGLEINRLMAPLMKSRGSQSLEAPELGSMGDTVLEREGNAYRIMLGQTPSRSGTNVNFALPSYSYAMLLVDTFISYNDGCFYFFNEGLVKENLRRIYNDDGSGPKPDFGGDGKDESVLETIWFCKVLLIFAVGEIYLGTVNDLNGYKLNDKRKKQKLAKSPRLPGSGFFLQASELFTALFSSGAIDNCAKKGGIEVLLLYAFYLQVADCTISSYFYFGIALRASLILGFHVDVGKDSINRYELEHRRRLWWTVYIFERMLASKAGLPLSLTDDDISTELPDDFDMSNPPPGCEHYIFPEAEFIRNCVKITQINANILRRLYTRQPSSNILPIVHDLVVSLFNWKKQLPDYVNCDFQQPEINVSRLVVNMMTEYFQGINLAVRPLLFHFVLVNLRAQNPKNGVFLDLTKYSSTVLTLLNASFQASINTIRSLWALVPENMLALFGYMDREYLFTSTATLVLFNATFGVHDATLEHLDHALVMFTKMRNLGNHPAALRRDQVLKLMTLLDFNGRNLELVRKHTDNVDAPTPDFDHDQANRGSSLTRPDSGLHLGETGLRNHLFRDTLSPMVSETPSQSQFFSPSLLPSMAPLSDVPDLANMVADSEDIELWRDVTNQARLLELAVEQVSVLQQSQDLLVIHLQHHTGDLTSSLWVLSLTSGDNEWVQLLSKHSLLLLRRELRKNLSQRWNSTVLALASWSRLRRLLAWSSSLIVSLLRHSTVLWVFGENRLHVHWHRLSVRTHSELTWAHWNTLARSWNALLHHHLLAWGSKWSASGSRRKEAWVLAVKHRCNKLTHATLSSSLLHSHLVSGLDLLRKLGSSHLLSLGKSNVQRLSGHHSLVHLSNGLSSLFRRAVADKTETLGLACIVKHHLGRSDGAVRLEFLLQFGVVNRVVQVLNEQVVALVFVQLLLSGSLVLVLQRLHSLALLLRSSNVKFLPVDLLVVELLNSFDRILVLLEVDKTETSGLSRFILTQEDRADGTEWAESFSQLILVPVQVDVLNVDVGEVGDQLAHLRLSVLLSKMRTNIHFVIVQKHTVDVLNGSLGRLRILVVDETKTLGVSVFVGSDLTRQDLTEGREGVVQGLVVNGRVQILDEDVTRAISSERRISLRPHDSAGLALDWGVVQLLQSLLTVGVALEVDISVTKGLLGNGISADSDGRDLSDGREDLKQVGFRDRWVQLSNVEGSQSLRVLG</sequence>
<dbReference type="CDD" id="cd12148">
    <property type="entry name" value="fungal_TF_MHR"/>
    <property type="match status" value="1"/>
</dbReference>
<dbReference type="PANTHER" id="PTHR47424:SF6">
    <property type="entry name" value="PROLINE UTILIZATION TRANS-ACTIVATOR"/>
    <property type="match status" value="1"/>
</dbReference>
<keyword evidence="7" id="KW-1185">Reference proteome</keyword>
<keyword evidence="1" id="KW-0805">Transcription regulation</keyword>